<dbReference type="RefSeq" id="WP_380082657.1">
    <property type="nucleotide sequence ID" value="NZ_JBHSWD010000001.1"/>
</dbReference>
<accession>A0ABW1YBR4</accession>
<dbReference type="Proteomes" id="UP001596297">
    <property type="component" value="Unassembled WGS sequence"/>
</dbReference>
<evidence type="ECO:0000256" key="1">
    <source>
        <dbReference type="SAM" id="Phobius"/>
    </source>
</evidence>
<gene>
    <name evidence="2" type="ORF">ACFP81_06275</name>
</gene>
<evidence type="ECO:0000313" key="2">
    <source>
        <dbReference type="EMBL" id="MFC6591654.1"/>
    </source>
</evidence>
<name>A0ABW1YBR4_9DEIO</name>
<comment type="caution">
    <text evidence="2">The sequence shown here is derived from an EMBL/GenBank/DDBJ whole genome shotgun (WGS) entry which is preliminary data.</text>
</comment>
<keyword evidence="3" id="KW-1185">Reference proteome</keyword>
<organism evidence="2 3">
    <name type="scientific">Deinococcus lacus</name>
    <dbReference type="NCBI Taxonomy" id="392561"/>
    <lineage>
        <taxon>Bacteria</taxon>
        <taxon>Thermotogati</taxon>
        <taxon>Deinococcota</taxon>
        <taxon>Deinococci</taxon>
        <taxon>Deinococcales</taxon>
        <taxon>Deinococcaceae</taxon>
        <taxon>Deinococcus</taxon>
    </lineage>
</organism>
<keyword evidence="1" id="KW-0472">Membrane</keyword>
<reference evidence="3" key="1">
    <citation type="journal article" date="2019" name="Int. J. Syst. Evol. Microbiol.">
        <title>The Global Catalogue of Microorganisms (GCM) 10K type strain sequencing project: providing services to taxonomists for standard genome sequencing and annotation.</title>
        <authorList>
            <consortium name="The Broad Institute Genomics Platform"/>
            <consortium name="The Broad Institute Genome Sequencing Center for Infectious Disease"/>
            <person name="Wu L."/>
            <person name="Ma J."/>
        </authorList>
    </citation>
    <scope>NUCLEOTIDE SEQUENCE [LARGE SCALE GENOMIC DNA]</scope>
    <source>
        <strain evidence="3">CGMCC 1.15772</strain>
    </source>
</reference>
<protein>
    <submittedName>
        <fullName evidence="2">Uncharacterized protein</fullName>
    </submittedName>
</protein>
<dbReference type="EMBL" id="JBHSWD010000001">
    <property type="protein sequence ID" value="MFC6591654.1"/>
    <property type="molecule type" value="Genomic_DNA"/>
</dbReference>
<keyword evidence="1" id="KW-0812">Transmembrane</keyword>
<keyword evidence="1" id="KW-1133">Transmembrane helix</keyword>
<proteinExistence type="predicted"/>
<sequence>MGLLALRVATAPVGLLSFLLRAGLVPPTTALAGALPDAVALALGRLFLLLALLSFAAAGLSAFLTQKRLQ</sequence>
<evidence type="ECO:0000313" key="3">
    <source>
        <dbReference type="Proteomes" id="UP001596297"/>
    </source>
</evidence>
<feature type="transmembrane region" description="Helical" evidence="1">
    <location>
        <begin position="42"/>
        <end position="64"/>
    </location>
</feature>